<dbReference type="Pfam" id="PF00069">
    <property type="entry name" value="Pkinase"/>
    <property type="match status" value="1"/>
</dbReference>
<dbReference type="GeneID" id="113687686"/>
<dbReference type="InterPro" id="IPR001611">
    <property type="entry name" value="Leu-rich_rpt"/>
</dbReference>
<keyword evidence="11" id="KW-0418">Kinase</keyword>
<evidence type="ECO:0000256" key="3">
    <source>
        <dbReference type="ARBA" id="ARBA00022692"/>
    </source>
</evidence>
<feature type="region of interest" description="Disordered" evidence="7">
    <location>
        <begin position="226"/>
        <end position="253"/>
    </location>
</feature>
<dbReference type="AlphaFoldDB" id="A0A6P6S5G1"/>
<evidence type="ECO:0000256" key="4">
    <source>
        <dbReference type="ARBA" id="ARBA00022737"/>
    </source>
</evidence>
<dbReference type="InterPro" id="IPR032675">
    <property type="entry name" value="LRR_dom_sf"/>
</dbReference>
<organism evidence="10 11">
    <name type="scientific">Coffea arabica</name>
    <name type="common">Arabian coffee</name>
    <dbReference type="NCBI Taxonomy" id="13443"/>
    <lineage>
        <taxon>Eukaryota</taxon>
        <taxon>Viridiplantae</taxon>
        <taxon>Streptophyta</taxon>
        <taxon>Embryophyta</taxon>
        <taxon>Tracheophyta</taxon>
        <taxon>Spermatophyta</taxon>
        <taxon>Magnoliopsida</taxon>
        <taxon>eudicotyledons</taxon>
        <taxon>Gunneridae</taxon>
        <taxon>Pentapetalae</taxon>
        <taxon>asterids</taxon>
        <taxon>lamiids</taxon>
        <taxon>Gentianales</taxon>
        <taxon>Rubiaceae</taxon>
        <taxon>Ixoroideae</taxon>
        <taxon>Gardenieae complex</taxon>
        <taxon>Bertiereae - Coffeeae clade</taxon>
        <taxon>Coffeeae</taxon>
        <taxon>Coffea</taxon>
    </lineage>
</organism>
<feature type="domain" description="Protein kinase" evidence="9">
    <location>
        <begin position="339"/>
        <end position="602"/>
    </location>
</feature>
<dbReference type="Pfam" id="PF13855">
    <property type="entry name" value="LRR_8"/>
    <property type="match status" value="1"/>
</dbReference>
<protein>
    <submittedName>
        <fullName evidence="11">Probable inactive receptor kinase At3g08680</fullName>
    </submittedName>
</protein>
<dbReference type="PANTHER" id="PTHR48007">
    <property type="entry name" value="LEUCINE-RICH REPEAT RECEPTOR-LIKE PROTEIN KINASE PXC1"/>
    <property type="match status" value="1"/>
</dbReference>
<dbReference type="Gene3D" id="3.30.200.20">
    <property type="entry name" value="Phosphorylase Kinase, domain 1"/>
    <property type="match status" value="1"/>
</dbReference>
<accession>A0A6P6S5G1</accession>
<dbReference type="InterPro" id="IPR046959">
    <property type="entry name" value="PRK1-6/SRF4-like"/>
</dbReference>
<dbReference type="GO" id="GO:0004672">
    <property type="term" value="F:protein kinase activity"/>
    <property type="evidence" value="ECO:0007669"/>
    <property type="project" value="InterPro"/>
</dbReference>
<dbReference type="Proteomes" id="UP001652660">
    <property type="component" value="Chromosome 5e"/>
</dbReference>
<keyword evidence="11" id="KW-0675">Receptor</keyword>
<comment type="subcellular location">
    <subcellularLocation>
        <location evidence="1">Membrane</location>
    </subcellularLocation>
</comment>
<dbReference type="InterPro" id="IPR011009">
    <property type="entry name" value="Kinase-like_dom_sf"/>
</dbReference>
<keyword evidence="2" id="KW-0433">Leucine-rich repeat</keyword>
<feature type="compositionally biased region" description="Basic and acidic residues" evidence="7">
    <location>
        <begin position="239"/>
        <end position="253"/>
    </location>
</feature>
<evidence type="ECO:0000313" key="11">
    <source>
        <dbReference type="RefSeq" id="XP_027061034.2"/>
    </source>
</evidence>
<feature type="transmembrane region" description="Helical" evidence="8">
    <location>
        <begin position="257"/>
        <end position="277"/>
    </location>
</feature>
<dbReference type="GO" id="GO:0016020">
    <property type="term" value="C:membrane"/>
    <property type="evidence" value="ECO:0007669"/>
    <property type="project" value="UniProtKB-SubCell"/>
</dbReference>
<reference evidence="10" key="1">
    <citation type="journal article" date="2025" name="Foods">
        <title>Unveiling the Microbial Signatures of Arabica Coffee Cherries: Insights into Ripeness Specific Diversity, Functional Traits, and Implications for Quality and Safety.</title>
        <authorList>
            <consortium name="RefSeq"/>
            <person name="Tenea G.N."/>
            <person name="Cifuentes V."/>
            <person name="Reyes P."/>
            <person name="Cevallos-Vallejos M."/>
        </authorList>
    </citation>
    <scope>NUCLEOTIDE SEQUENCE [LARGE SCALE GENOMIC DNA]</scope>
</reference>
<keyword evidence="4" id="KW-0677">Repeat</keyword>
<dbReference type="SUPFAM" id="SSF52058">
    <property type="entry name" value="L domain-like"/>
    <property type="match status" value="1"/>
</dbReference>
<evidence type="ECO:0000256" key="5">
    <source>
        <dbReference type="ARBA" id="ARBA00022989"/>
    </source>
</evidence>
<keyword evidence="10" id="KW-1185">Reference proteome</keyword>
<evidence type="ECO:0000256" key="6">
    <source>
        <dbReference type="ARBA" id="ARBA00023136"/>
    </source>
</evidence>
<keyword evidence="3 8" id="KW-0812">Transmembrane</keyword>
<evidence type="ECO:0000256" key="7">
    <source>
        <dbReference type="SAM" id="MobiDB-lite"/>
    </source>
</evidence>
<dbReference type="OrthoDB" id="5966500at2759"/>
<dbReference type="Gene3D" id="1.10.510.10">
    <property type="entry name" value="Transferase(Phosphotransferase) domain 1"/>
    <property type="match status" value="1"/>
</dbReference>
<evidence type="ECO:0000256" key="1">
    <source>
        <dbReference type="ARBA" id="ARBA00004370"/>
    </source>
</evidence>
<dbReference type="PANTHER" id="PTHR48007:SF77">
    <property type="entry name" value="PROTEIN KINASE DOMAIN-CONTAINING PROTEIN"/>
    <property type="match status" value="1"/>
</dbReference>
<name>A0A6P6S5G1_COFAR</name>
<dbReference type="PROSITE" id="PS50011">
    <property type="entry name" value="PROTEIN_KINASE_DOM"/>
    <property type="match status" value="1"/>
</dbReference>
<proteinExistence type="predicted"/>
<gene>
    <name evidence="11" type="primary">LOC113687686</name>
</gene>
<dbReference type="RefSeq" id="XP_027061034.2">
    <property type="nucleotide sequence ID" value="XM_027205233.2"/>
</dbReference>
<evidence type="ECO:0000259" key="9">
    <source>
        <dbReference type="PROSITE" id="PS50011"/>
    </source>
</evidence>
<keyword evidence="11" id="KW-0808">Transferase</keyword>
<evidence type="ECO:0000256" key="2">
    <source>
        <dbReference type="ARBA" id="ARBA00022614"/>
    </source>
</evidence>
<reference evidence="11" key="2">
    <citation type="submission" date="2025-08" db="UniProtKB">
        <authorList>
            <consortium name="RefSeq"/>
        </authorList>
    </citation>
    <scope>IDENTIFICATION</scope>
    <source>
        <tissue evidence="11">Leaves</tissue>
    </source>
</reference>
<evidence type="ECO:0000313" key="10">
    <source>
        <dbReference type="Proteomes" id="UP001652660"/>
    </source>
</evidence>
<keyword evidence="6 8" id="KW-0472">Membrane</keyword>
<keyword evidence="5 8" id="KW-1133">Transmembrane helix</keyword>
<dbReference type="Gene3D" id="3.80.10.10">
    <property type="entry name" value="Ribonuclease Inhibitor"/>
    <property type="match status" value="1"/>
</dbReference>
<dbReference type="InterPro" id="IPR000719">
    <property type="entry name" value="Prot_kinase_dom"/>
</dbReference>
<dbReference type="GO" id="GO:0005524">
    <property type="term" value="F:ATP binding"/>
    <property type="evidence" value="ECO:0007669"/>
    <property type="project" value="InterPro"/>
</dbReference>
<sequence>MIAIPIHSGMIVIELRAGQVSFRFIGNSRIMQRGSIPWLAALAGLALFVSGCNGGESSEIELFFNFIRALDPKTVLRIEWSRSLRHPCSNQWNVVVRCKMVSLFGRPVTEIRLQNLNLSGILDAETLCKLPNLCVLILAKNRIRGTVPDSIANCKSLMHLDLSNNLLTGSLPAVALSKLKNLKRFDISNNHNGSTDPQLNREARRVRKYWLVSEISQANAISKGENSNKRYAFSPAPEDVSHGKQSSKNDDNPRKHWQSWMVVIAMGVTFVLLLIFFTKLKAVQAAKDTEITRELELSLSPPKSPHVEIVVEEKAEERHSELVFFIEKHERFGLEELLEASADLRRPGHCSSLYRVRLKNNATFAVKRLKKLQVSFEEFGQTMRRIGNLKHQNILSLVGYNSSKEKKFLIYRFQNNGSLLTLFNDYIEGKRNLPWKLRLSIAIGIARGLNFIYQWPEDGEIIPHGNIKPSNIMLDEKEEPLISEYGIAKFLVSNKARFFNSSSYAAPEKRLTEQADVYSFGVILLELLTGKFAEMQKNGLDLPKWVKAKVREEWTGEVFDKEIEKFEMYGFSLLNISLMCVSELPGDRPSISEVLQKIQEVVTAQEDISSSSTNSVESI</sequence>
<evidence type="ECO:0000256" key="8">
    <source>
        <dbReference type="SAM" id="Phobius"/>
    </source>
</evidence>
<dbReference type="SUPFAM" id="SSF56112">
    <property type="entry name" value="Protein kinase-like (PK-like)"/>
    <property type="match status" value="1"/>
</dbReference>